<proteinExistence type="predicted"/>
<sequence length="93" mass="10051">MAACPADGGGHCRELVSQAHTSFFINQPGIIFEIQDRFIGGHCRSILINLNGSRAGCSIRGGILGITETGWYDHLIVIPTLNVNIIMVSISRQ</sequence>
<protein>
    <submittedName>
        <fullName evidence="1">Uncharacterized protein</fullName>
    </submittedName>
</protein>
<reference evidence="1" key="1">
    <citation type="submission" date="2019-08" db="EMBL/GenBank/DDBJ databases">
        <authorList>
            <person name="Kucharzyk K."/>
            <person name="Murdoch R.W."/>
            <person name="Higgins S."/>
            <person name="Loffler F."/>
        </authorList>
    </citation>
    <scope>NUCLEOTIDE SEQUENCE</scope>
</reference>
<organism evidence="1">
    <name type="scientific">bioreactor metagenome</name>
    <dbReference type="NCBI Taxonomy" id="1076179"/>
    <lineage>
        <taxon>unclassified sequences</taxon>
        <taxon>metagenomes</taxon>
        <taxon>ecological metagenomes</taxon>
    </lineage>
</organism>
<dbReference type="EMBL" id="VSSQ01011877">
    <property type="protein sequence ID" value="MPM47917.1"/>
    <property type="molecule type" value="Genomic_DNA"/>
</dbReference>
<dbReference type="AlphaFoldDB" id="A0A645A4C2"/>
<comment type="caution">
    <text evidence="1">The sequence shown here is derived from an EMBL/GenBank/DDBJ whole genome shotgun (WGS) entry which is preliminary data.</text>
</comment>
<accession>A0A645A4C2</accession>
<name>A0A645A4C2_9ZZZZ</name>
<gene>
    <name evidence="1" type="ORF">SDC9_94638</name>
</gene>
<evidence type="ECO:0000313" key="1">
    <source>
        <dbReference type="EMBL" id="MPM47917.1"/>
    </source>
</evidence>